<keyword evidence="1" id="KW-0560">Oxidoreductase</keyword>
<dbReference type="Pfam" id="PF01243">
    <property type="entry name" value="PNPOx_N"/>
    <property type="match status" value="1"/>
</dbReference>
<dbReference type="OrthoDB" id="5115613at2"/>
<feature type="domain" description="Pyridoxamine 5'-phosphate oxidase N-terminal" evidence="2">
    <location>
        <begin position="29"/>
        <end position="76"/>
    </location>
</feature>
<dbReference type="Proteomes" id="UP000198348">
    <property type="component" value="Unassembled WGS sequence"/>
</dbReference>
<dbReference type="GO" id="GO:0005829">
    <property type="term" value="C:cytosol"/>
    <property type="evidence" value="ECO:0007669"/>
    <property type="project" value="TreeGrafter"/>
</dbReference>
<dbReference type="PANTHER" id="PTHR35176:SF6">
    <property type="entry name" value="HEME OXYGENASE HI_0854-RELATED"/>
    <property type="match status" value="1"/>
</dbReference>
<evidence type="ECO:0000313" key="3">
    <source>
        <dbReference type="EMBL" id="SNR56985.1"/>
    </source>
</evidence>
<evidence type="ECO:0000313" key="4">
    <source>
        <dbReference type="Proteomes" id="UP000198348"/>
    </source>
</evidence>
<dbReference type="InterPro" id="IPR011576">
    <property type="entry name" value="Pyridox_Oxase_N"/>
</dbReference>
<dbReference type="SUPFAM" id="SSF50475">
    <property type="entry name" value="FMN-binding split barrel"/>
    <property type="match status" value="1"/>
</dbReference>
<gene>
    <name evidence="3" type="ORF">SAMN06265360_110118</name>
</gene>
<dbReference type="RefSeq" id="WP_089301539.1">
    <property type="nucleotide sequence ID" value="NZ_FZNW01000010.1"/>
</dbReference>
<dbReference type="EMBL" id="FZNW01000010">
    <property type="protein sequence ID" value="SNR56985.1"/>
    <property type="molecule type" value="Genomic_DNA"/>
</dbReference>
<reference evidence="3 4" key="1">
    <citation type="submission" date="2017-06" db="EMBL/GenBank/DDBJ databases">
        <authorList>
            <person name="Kim H.J."/>
            <person name="Triplett B.A."/>
        </authorList>
    </citation>
    <scope>NUCLEOTIDE SEQUENCE [LARGE SCALE GENOMIC DNA]</scope>
    <source>
        <strain evidence="3 4">DSM 45207</strain>
    </source>
</reference>
<keyword evidence="4" id="KW-1185">Reference proteome</keyword>
<name>A0A238XD92_9PSEU</name>
<organism evidence="3 4">
    <name type="scientific">Haloechinothrix alba</name>
    <dbReference type="NCBI Taxonomy" id="664784"/>
    <lineage>
        <taxon>Bacteria</taxon>
        <taxon>Bacillati</taxon>
        <taxon>Actinomycetota</taxon>
        <taxon>Actinomycetes</taxon>
        <taxon>Pseudonocardiales</taxon>
        <taxon>Pseudonocardiaceae</taxon>
        <taxon>Haloechinothrix</taxon>
    </lineage>
</organism>
<dbReference type="PANTHER" id="PTHR35176">
    <property type="entry name" value="HEME OXYGENASE HI_0854-RELATED"/>
    <property type="match status" value="1"/>
</dbReference>
<dbReference type="InterPro" id="IPR052019">
    <property type="entry name" value="F420H2_bilvrd_red/Heme_oxyg"/>
</dbReference>
<accession>A0A238XD92</accession>
<dbReference type="InterPro" id="IPR012349">
    <property type="entry name" value="Split_barrel_FMN-bd"/>
</dbReference>
<evidence type="ECO:0000259" key="2">
    <source>
        <dbReference type="Pfam" id="PF01243"/>
    </source>
</evidence>
<dbReference type="GO" id="GO:0016627">
    <property type="term" value="F:oxidoreductase activity, acting on the CH-CH group of donors"/>
    <property type="evidence" value="ECO:0007669"/>
    <property type="project" value="TreeGrafter"/>
</dbReference>
<protein>
    <submittedName>
        <fullName evidence="3">Pyridoxamine 5'-phosphate oxidase</fullName>
    </submittedName>
</protein>
<proteinExistence type="predicted"/>
<evidence type="ECO:0000256" key="1">
    <source>
        <dbReference type="ARBA" id="ARBA00023002"/>
    </source>
</evidence>
<sequence>MATWAEIEREVPEFASRVRQRFDSGTHKTLATVRPDGSPRISAIEAAFVDGELTLGMMPGSVKLRDVQRDPRIALHCPTVDAPDEENPGEWSGDAKLAGVLVENGESSGAEPSEGSHFAIDIRELVLIYIGGDPADRMVIESWHAGTGWRRRERK</sequence>
<dbReference type="GO" id="GO:0070967">
    <property type="term" value="F:coenzyme F420 binding"/>
    <property type="evidence" value="ECO:0007669"/>
    <property type="project" value="TreeGrafter"/>
</dbReference>
<dbReference type="Gene3D" id="2.30.110.10">
    <property type="entry name" value="Electron Transport, Fmn-binding Protein, Chain A"/>
    <property type="match status" value="1"/>
</dbReference>
<dbReference type="AlphaFoldDB" id="A0A238XD92"/>